<gene>
    <name evidence="1" type="ORF">AYBTSS11_LOCUS2820</name>
</gene>
<keyword evidence="2" id="KW-1185">Reference proteome</keyword>
<accession>A0AA86S410</accession>
<dbReference type="EMBL" id="OY731398">
    <property type="protein sequence ID" value="CAJ1886672.1"/>
    <property type="molecule type" value="Genomic_DNA"/>
</dbReference>
<proteinExistence type="predicted"/>
<organism evidence="1 2">
    <name type="scientific">Sphenostylis stenocarpa</name>
    <dbReference type="NCBI Taxonomy" id="92480"/>
    <lineage>
        <taxon>Eukaryota</taxon>
        <taxon>Viridiplantae</taxon>
        <taxon>Streptophyta</taxon>
        <taxon>Embryophyta</taxon>
        <taxon>Tracheophyta</taxon>
        <taxon>Spermatophyta</taxon>
        <taxon>Magnoliopsida</taxon>
        <taxon>eudicotyledons</taxon>
        <taxon>Gunneridae</taxon>
        <taxon>Pentapetalae</taxon>
        <taxon>rosids</taxon>
        <taxon>fabids</taxon>
        <taxon>Fabales</taxon>
        <taxon>Fabaceae</taxon>
        <taxon>Papilionoideae</taxon>
        <taxon>50 kb inversion clade</taxon>
        <taxon>NPAAA clade</taxon>
        <taxon>indigoferoid/millettioid clade</taxon>
        <taxon>Phaseoleae</taxon>
        <taxon>Sphenostylis</taxon>
    </lineage>
</organism>
<name>A0AA86S410_9FABA</name>
<reference evidence="1" key="1">
    <citation type="submission" date="2023-10" db="EMBL/GenBank/DDBJ databases">
        <authorList>
            <person name="Domelevo Entfellner J.-B."/>
        </authorList>
    </citation>
    <scope>NUCLEOTIDE SEQUENCE</scope>
</reference>
<sequence>MDGIKRMVIQLVDSRGKSHCWLKRGQRKYVKHITRPSCTKASLVSNPRPKEIWLFQIYQICEEQSFYRQRVDKSEVCDDITS</sequence>
<dbReference type="AlphaFoldDB" id="A0AA86S410"/>
<evidence type="ECO:0000313" key="2">
    <source>
        <dbReference type="Proteomes" id="UP001189624"/>
    </source>
</evidence>
<dbReference type="Gramene" id="rna-AYBTSS11_LOCUS2820">
    <property type="protein sequence ID" value="CAJ1886672.1"/>
    <property type="gene ID" value="gene-AYBTSS11_LOCUS2820"/>
</dbReference>
<dbReference type="Proteomes" id="UP001189624">
    <property type="component" value="Chromosome 1"/>
</dbReference>
<evidence type="ECO:0000313" key="1">
    <source>
        <dbReference type="EMBL" id="CAJ1886672.1"/>
    </source>
</evidence>
<protein>
    <submittedName>
        <fullName evidence="1">Uncharacterized protein</fullName>
    </submittedName>
</protein>